<evidence type="ECO:0000313" key="1">
    <source>
        <dbReference type="EMBL" id="MCR2805858.1"/>
    </source>
</evidence>
<proteinExistence type="predicted"/>
<name>A0A9X2MPJ9_9BACL</name>
<sequence length="201" mass="23174">MRFSFLTRKKRARIPIEEQLANLETVGITLKGNLEIKELLDFDIRDYEERPYIHLLMSMGRERESLECTDDLYPSNDVWCFDRECIEGHGDYIEALNRIAAMIEPTISVSDIQDYVDIGAGEAWIAFKANDASYRYPLPVQDDWMSLEILTIFSELLAASGSSKRFFFVDTGNEVLVVLINRDQFLSLNKLMNIFIPSTRA</sequence>
<reference evidence="1" key="1">
    <citation type="submission" date="2022-08" db="EMBL/GenBank/DDBJ databases">
        <title>The genomic sequence of strain Paenibacillus sp. SCIV0701.</title>
        <authorList>
            <person name="Zhao H."/>
        </authorList>
    </citation>
    <scope>NUCLEOTIDE SEQUENCE</scope>
    <source>
        <strain evidence="1">SCIV0701</strain>
    </source>
</reference>
<comment type="caution">
    <text evidence="1">The sequence shown here is derived from an EMBL/GenBank/DDBJ whole genome shotgun (WGS) entry which is preliminary data.</text>
</comment>
<dbReference type="Proteomes" id="UP001141950">
    <property type="component" value="Unassembled WGS sequence"/>
</dbReference>
<organism evidence="1 2">
    <name type="scientific">Paenibacillus soyae</name>
    <dbReference type="NCBI Taxonomy" id="2969249"/>
    <lineage>
        <taxon>Bacteria</taxon>
        <taxon>Bacillati</taxon>
        <taxon>Bacillota</taxon>
        <taxon>Bacilli</taxon>
        <taxon>Bacillales</taxon>
        <taxon>Paenibacillaceae</taxon>
        <taxon>Paenibacillus</taxon>
    </lineage>
</organism>
<protein>
    <submittedName>
        <fullName evidence="1">Uncharacterized protein</fullName>
    </submittedName>
</protein>
<keyword evidence="2" id="KW-1185">Reference proteome</keyword>
<dbReference type="EMBL" id="JANIPJ010000013">
    <property type="protein sequence ID" value="MCR2805858.1"/>
    <property type="molecule type" value="Genomic_DNA"/>
</dbReference>
<gene>
    <name evidence="1" type="ORF">NQZ67_18405</name>
</gene>
<accession>A0A9X2MPJ9</accession>
<dbReference type="RefSeq" id="WP_257448760.1">
    <property type="nucleotide sequence ID" value="NZ_JANIPJ010000013.1"/>
</dbReference>
<dbReference type="AlphaFoldDB" id="A0A9X2MPJ9"/>
<evidence type="ECO:0000313" key="2">
    <source>
        <dbReference type="Proteomes" id="UP001141950"/>
    </source>
</evidence>